<keyword evidence="4" id="KW-0408">Iron</keyword>
<dbReference type="Proteomes" id="UP000244005">
    <property type="component" value="Unassembled WGS sequence"/>
</dbReference>
<dbReference type="GO" id="GO:0004497">
    <property type="term" value="F:monooxygenase activity"/>
    <property type="evidence" value="ECO:0007669"/>
    <property type="project" value="InterPro"/>
</dbReference>
<keyword evidence="5" id="KW-0812">Transmembrane</keyword>
<proteinExistence type="inferred from homology"/>
<keyword evidence="3" id="KW-0560">Oxidoreductase</keyword>
<organism evidence="6 7">
    <name type="scientific">Marchantia polymorpha</name>
    <name type="common">Common liverwort</name>
    <name type="synonym">Marchantia aquatica</name>
    <dbReference type="NCBI Taxonomy" id="3197"/>
    <lineage>
        <taxon>Eukaryota</taxon>
        <taxon>Viridiplantae</taxon>
        <taxon>Streptophyta</taxon>
        <taxon>Embryophyta</taxon>
        <taxon>Marchantiophyta</taxon>
        <taxon>Marchantiopsida</taxon>
        <taxon>Marchantiidae</taxon>
        <taxon>Marchantiales</taxon>
        <taxon>Marchantiaceae</taxon>
        <taxon>Marchantia</taxon>
    </lineage>
</organism>
<reference evidence="7" key="1">
    <citation type="journal article" date="2017" name="Cell">
        <title>Insights into land plant evolution garnered from the Marchantia polymorpha genome.</title>
        <authorList>
            <person name="Bowman J.L."/>
            <person name="Kohchi T."/>
            <person name="Yamato K.T."/>
            <person name="Jenkins J."/>
            <person name="Shu S."/>
            <person name="Ishizaki K."/>
            <person name="Yamaoka S."/>
            <person name="Nishihama R."/>
            <person name="Nakamura Y."/>
            <person name="Berger F."/>
            <person name="Adam C."/>
            <person name="Aki S.S."/>
            <person name="Althoff F."/>
            <person name="Araki T."/>
            <person name="Arteaga-Vazquez M.A."/>
            <person name="Balasubrmanian S."/>
            <person name="Barry K."/>
            <person name="Bauer D."/>
            <person name="Boehm C.R."/>
            <person name="Briginshaw L."/>
            <person name="Caballero-Perez J."/>
            <person name="Catarino B."/>
            <person name="Chen F."/>
            <person name="Chiyoda S."/>
            <person name="Chovatia M."/>
            <person name="Davies K.M."/>
            <person name="Delmans M."/>
            <person name="Demura T."/>
            <person name="Dierschke T."/>
            <person name="Dolan L."/>
            <person name="Dorantes-Acosta A.E."/>
            <person name="Eklund D.M."/>
            <person name="Florent S.N."/>
            <person name="Flores-Sandoval E."/>
            <person name="Fujiyama A."/>
            <person name="Fukuzawa H."/>
            <person name="Galik B."/>
            <person name="Grimanelli D."/>
            <person name="Grimwood J."/>
            <person name="Grossniklaus U."/>
            <person name="Hamada T."/>
            <person name="Haseloff J."/>
            <person name="Hetherington A.J."/>
            <person name="Higo A."/>
            <person name="Hirakawa Y."/>
            <person name="Hundley H.N."/>
            <person name="Ikeda Y."/>
            <person name="Inoue K."/>
            <person name="Inoue S.I."/>
            <person name="Ishida S."/>
            <person name="Jia Q."/>
            <person name="Kakita M."/>
            <person name="Kanazawa T."/>
            <person name="Kawai Y."/>
            <person name="Kawashima T."/>
            <person name="Kennedy M."/>
            <person name="Kinose K."/>
            <person name="Kinoshita T."/>
            <person name="Kohara Y."/>
            <person name="Koide E."/>
            <person name="Komatsu K."/>
            <person name="Kopischke S."/>
            <person name="Kubo M."/>
            <person name="Kyozuka J."/>
            <person name="Lagercrantz U."/>
            <person name="Lin S.S."/>
            <person name="Lindquist E."/>
            <person name="Lipzen A.M."/>
            <person name="Lu C.W."/>
            <person name="De Luna E."/>
            <person name="Martienssen R.A."/>
            <person name="Minamino N."/>
            <person name="Mizutani M."/>
            <person name="Mizutani M."/>
            <person name="Mochizuki N."/>
            <person name="Monte I."/>
            <person name="Mosher R."/>
            <person name="Nagasaki H."/>
            <person name="Nakagami H."/>
            <person name="Naramoto S."/>
            <person name="Nishitani K."/>
            <person name="Ohtani M."/>
            <person name="Okamoto T."/>
            <person name="Okumura M."/>
            <person name="Phillips J."/>
            <person name="Pollak B."/>
            <person name="Reinders A."/>
            <person name="Rovekamp M."/>
            <person name="Sano R."/>
            <person name="Sawa S."/>
            <person name="Schmid M.W."/>
            <person name="Shirakawa M."/>
            <person name="Solano R."/>
            <person name="Spunde A."/>
            <person name="Suetsugu N."/>
            <person name="Sugano S."/>
            <person name="Sugiyama A."/>
            <person name="Sun R."/>
            <person name="Suzuki Y."/>
            <person name="Takenaka M."/>
            <person name="Takezawa D."/>
            <person name="Tomogane H."/>
            <person name="Tsuzuki M."/>
            <person name="Ueda T."/>
            <person name="Umeda M."/>
            <person name="Ward J.M."/>
            <person name="Watanabe Y."/>
            <person name="Yazaki K."/>
            <person name="Yokoyama R."/>
            <person name="Yoshitake Y."/>
            <person name="Yotsui I."/>
            <person name="Zachgo S."/>
            <person name="Schmutz J."/>
        </authorList>
    </citation>
    <scope>NUCLEOTIDE SEQUENCE [LARGE SCALE GENOMIC DNA]</scope>
    <source>
        <strain evidence="7">Tak-1</strain>
    </source>
</reference>
<dbReference type="InterPro" id="IPR001128">
    <property type="entry name" value="Cyt_P450"/>
</dbReference>
<evidence type="ECO:0000256" key="5">
    <source>
        <dbReference type="SAM" id="Phobius"/>
    </source>
</evidence>
<feature type="transmembrane region" description="Helical" evidence="5">
    <location>
        <begin position="20"/>
        <end position="41"/>
    </location>
</feature>
<name>A0A2R6X4A9_MARPO</name>
<evidence type="ECO:0000256" key="1">
    <source>
        <dbReference type="ARBA" id="ARBA00010617"/>
    </source>
</evidence>
<dbReference type="Pfam" id="PF00067">
    <property type="entry name" value="p450"/>
    <property type="match status" value="1"/>
</dbReference>
<protein>
    <recommendedName>
        <fullName evidence="8">Cytochrome P450</fullName>
    </recommendedName>
</protein>
<evidence type="ECO:0000256" key="2">
    <source>
        <dbReference type="ARBA" id="ARBA00022723"/>
    </source>
</evidence>
<dbReference type="OrthoDB" id="1470350at2759"/>
<comment type="similarity">
    <text evidence="1">Belongs to the cytochrome P450 family.</text>
</comment>
<dbReference type="PANTHER" id="PTHR24296">
    <property type="entry name" value="CYTOCHROME P450"/>
    <property type="match status" value="1"/>
</dbReference>
<evidence type="ECO:0000313" key="7">
    <source>
        <dbReference type="Proteomes" id="UP000244005"/>
    </source>
</evidence>
<keyword evidence="5" id="KW-0472">Membrane</keyword>
<accession>A0A2R6X4A9</accession>
<keyword evidence="5" id="KW-1133">Transmembrane helix</keyword>
<dbReference type="GO" id="GO:0016705">
    <property type="term" value="F:oxidoreductase activity, acting on paired donors, with incorporation or reduction of molecular oxygen"/>
    <property type="evidence" value="ECO:0007669"/>
    <property type="project" value="InterPro"/>
</dbReference>
<dbReference type="SUPFAM" id="SSF48264">
    <property type="entry name" value="Cytochrome P450"/>
    <property type="match status" value="1"/>
</dbReference>
<evidence type="ECO:0000256" key="4">
    <source>
        <dbReference type="ARBA" id="ARBA00023004"/>
    </source>
</evidence>
<dbReference type="Gene3D" id="1.10.630.10">
    <property type="entry name" value="Cytochrome P450"/>
    <property type="match status" value="1"/>
</dbReference>
<gene>
    <name evidence="6" type="ORF">MARPO_0037s0114</name>
</gene>
<dbReference type="AlphaFoldDB" id="A0A2R6X4A9"/>
<evidence type="ECO:0000256" key="3">
    <source>
        <dbReference type="ARBA" id="ARBA00023002"/>
    </source>
</evidence>
<dbReference type="GO" id="GO:0020037">
    <property type="term" value="F:heme binding"/>
    <property type="evidence" value="ECO:0007669"/>
    <property type="project" value="InterPro"/>
</dbReference>
<dbReference type="EMBL" id="KZ772709">
    <property type="protein sequence ID" value="PTQ40945.1"/>
    <property type="molecule type" value="Genomic_DNA"/>
</dbReference>
<evidence type="ECO:0000313" key="6">
    <source>
        <dbReference type="EMBL" id="PTQ40945.1"/>
    </source>
</evidence>
<evidence type="ECO:0008006" key="8">
    <source>
        <dbReference type="Google" id="ProtNLM"/>
    </source>
</evidence>
<keyword evidence="7" id="KW-1185">Reference proteome</keyword>
<sequence length="603" mass="69555">MDPFKFHTMMNTAYQSIISSYIMQLGCVIVLLVLCVCFYRLKQKARLGPRYWPFLGSVWDISAHYCHLHDWLLGFFRFAKTIHVRMPWGRVYYCTVDPVNVQYLLQTNSVNFRKGKGFFKRMEVLLGQKELHDSWIMRNWVTSEFCKPSVCDLTAAVMKKKTCTIARLLAEVARKGTTVDIQDLIQRATLDAIGKVAFGVDFESLPCALPKPWPHIAFASSLDLATTIAVKRFSDPFWELKRYCNMFPERVLPEQMQVVDGFIFSLIADRKAEVKHHHGQVYDLAQAYLAHAEGTPYGNDLISKFLNLTMREEHADNPQTDELLRHILINFVIASRDAIGVTLTWLVYELSMHSDASHRLYLELRDYESRRQFECQYSEEQYSDVELQDEDYVRMMDTRIREFAALITSESLDELPFLHACLDETLRLHPAVPLDPRDIEEDDTLPAGEVFISSKKGNVVFIAPYSMARMTSIWGPDAAQFNPDRWLQSGKLEPASDSRFVTFQAGLYTGAVKDLTYQSCKVAAAILVRFFEFIRACPLNRHPQYRMTSTLVIESGLQMYPRLKTISELLFSSNIPEYRMTSTLVIESGLQMYPRLKDIILLF</sequence>
<dbReference type="InterPro" id="IPR036396">
    <property type="entry name" value="Cyt_P450_sf"/>
</dbReference>
<dbReference type="GO" id="GO:0005506">
    <property type="term" value="F:iron ion binding"/>
    <property type="evidence" value="ECO:0007669"/>
    <property type="project" value="InterPro"/>
</dbReference>
<keyword evidence="2" id="KW-0479">Metal-binding</keyword>